<protein>
    <recommendedName>
        <fullName evidence="7">Thiol:disulfide interchange protein</fullName>
    </recommendedName>
</protein>
<evidence type="ECO:0000256" key="7">
    <source>
        <dbReference type="RuleBase" id="RU364038"/>
    </source>
</evidence>
<evidence type="ECO:0000256" key="6">
    <source>
        <dbReference type="ARBA" id="ARBA00023284"/>
    </source>
</evidence>
<dbReference type="EMBL" id="CP040602">
    <property type="protein sequence ID" value="QCU89642.1"/>
    <property type="molecule type" value="Genomic_DNA"/>
</dbReference>
<dbReference type="SUPFAM" id="SSF52833">
    <property type="entry name" value="Thioredoxin-like"/>
    <property type="match status" value="1"/>
</dbReference>
<dbReference type="KEGG" id="thig:FE785_02815"/>
<dbReference type="GO" id="GO:0042597">
    <property type="term" value="C:periplasmic space"/>
    <property type="evidence" value="ECO:0007669"/>
    <property type="project" value="UniProtKB-SubCell"/>
</dbReference>
<evidence type="ECO:0000256" key="5">
    <source>
        <dbReference type="ARBA" id="ARBA00023157"/>
    </source>
</evidence>
<sequence>MTLKMKSSLRRVLCVMSFASIGLLAAQNSWATQGGADSKAVPQEIEQRLQAMIGADARFAEVKPTAIAGLFQVQLGMTVVYLSADGKLLINGNMIDLDKNVNLTQEVVFQSRREVMEKMDESTMIVYPGAKTQSPKTITVFTDIDCPYCAKLHKEIPVLNAAGITVRFLAYPRSGPNTESYFKAQSVWCASNQTEVLNDAMMGVEPDKKQCADPVDEHMQFAAQLEVNGTPNILLENGDLLPGYVPARKLIGIVRQ</sequence>
<keyword evidence="4 7" id="KW-0574">Periplasm</keyword>
<dbReference type="Pfam" id="PF13098">
    <property type="entry name" value="Thioredoxin_2"/>
    <property type="match status" value="1"/>
</dbReference>
<comment type="subcellular location">
    <subcellularLocation>
        <location evidence="1 7">Periplasm</location>
    </subcellularLocation>
</comment>
<keyword evidence="3 7" id="KW-0732">Signal</keyword>
<evidence type="ECO:0000256" key="3">
    <source>
        <dbReference type="ARBA" id="ARBA00022729"/>
    </source>
</evidence>
<dbReference type="InterPro" id="IPR009094">
    <property type="entry name" value="DiS-bond_isomerase_DsbC/G_N_sf"/>
</dbReference>
<dbReference type="InterPro" id="IPR033954">
    <property type="entry name" value="DiS-bond_Isoase_DsbC/G"/>
</dbReference>
<dbReference type="InterPro" id="IPR018950">
    <property type="entry name" value="DiS-bond_isomerase_DsbC/G_N"/>
</dbReference>
<dbReference type="InterPro" id="IPR051470">
    <property type="entry name" value="Thiol:disulfide_interchange"/>
</dbReference>
<dbReference type="PANTHER" id="PTHR35272">
    <property type="entry name" value="THIOL:DISULFIDE INTERCHANGE PROTEIN DSBC-RELATED"/>
    <property type="match status" value="1"/>
</dbReference>
<evidence type="ECO:0000259" key="8">
    <source>
        <dbReference type="Pfam" id="PF10411"/>
    </source>
</evidence>
<dbReference type="Proteomes" id="UP000304864">
    <property type="component" value="Chromosome"/>
</dbReference>
<dbReference type="Gene3D" id="3.40.30.10">
    <property type="entry name" value="Glutaredoxin"/>
    <property type="match status" value="1"/>
</dbReference>
<evidence type="ECO:0000256" key="4">
    <source>
        <dbReference type="ARBA" id="ARBA00022764"/>
    </source>
</evidence>
<dbReference type="InterPro" id="IPR036249">
    <property type="entry name" value="Thioredoxin-like_sf"/>
</dbReference>
<dbReference type="Pfam" id="PF10411">
    <property type="entry name" value="DsbC_N"/>
    <property type="match status" value="1"/>
</dbReference>
<gene>
    <name evidence="10" type="ORF">FE785_02815</name>
</gene>
<dbReference type="CDD" id="cd03020">
    <property type="entry name" value="DsbA_DsbC_DsbG"/>
    <property type="match status" value="1"/>
</dbReference>
<dbReference type="OrthoDB" id="12976at2"/>
<proteinExistence type="inferred from homology"/>
<feature type="domain" description="Disulphide bond isomerase DsbC/G N-terminal" evidence="8">
    <location>
        <begin position="39"/>
        <end position="105"/>
    </location>
</feature>
<feature type="chain" id="PRO_5020859324" description="Thiol:disulfide interchange protein" evidence="7">
    <location>
        <begin position="32"/>
        <end position="256"/>
    </location>
</feature>
<feature type="signal peptide" evidence="7">
    <location>
        <begin position="1"/>
        <end position="31"/>
    </location>
</feature>
<evidence type="ECO:0000256" key="2">
    <source>
        <dbReference type="ARBA" id="ARBA00009813"/>
    </source>
</evidence>
<accession>A0A4P9K414</accession>
<dbReference type="SUPFAM" id="SSF54423">
    <property type="entry name" value="DsbC/DsbG N-terminal domain-like"/>
    <property type="match status" value="1"/>
</dbReference>
<dbReference type="InterPro" id="IPR012336">
    <property type="entry name" value="Thioredoxin-like_fold"/>
</dbReference>
<dbReference type="PANTHER" id="PTHR35272:SF3">
    <property type="entry name" value="THIOL:DISULFIDE INTERCHANGE PROTEIN DSBC"/>
    <property type="match status" value="1"/>
</dbReference>
<keyword evidence="5" id="KW-1015">Disulfide bond</keyword>
<evidence type="ECO:0000259" key="9">
    <source>
        <dbReference type="Pfam" id="PF13098"/>
    </source>
</evidence>
<feature type="domain" description="Thioredoxin-like fold" evidence="9">
    <location>
        <begin position="131"/>
        <end position="251"/>
    </location>
</feature>
<keyword evidence="6 7" id="KW-0676">Redox-active center</keyword>
<comment type="similarity">
    <text evidence="2 7">Belongs to the thioredoxin family. DsbC subfamily.</text>
</comment>
<dbReference type="AlphaFoldDB" id="A0A4P9K414"/>
<keyword evidence="11" id="KW-1185">Reference proteome</keyword>
<organism evidence="10 11">
    <name type="scientific">Thiomicrorhabdus sediminis</name>
    <dbReference type="NCBI Taxonomy" id="2580412"/>
    <lineage>
        <taxon>Bacteria</taxon>
        <taxon>Pseudomonadati</taxon>
        <taxon>Pseudomonadota</taxon>
        <taxon>Gammaproteobacteria</taxon>
        <taxon>Thiotrichales</taxon>
        <taxon>Piscirickettsiaceae</taxon>
        <taxon>Thiomicrorhabdus</taxon>
    </lineage>
</organism>
<reference evidence="10 11" key="1">
    <citation type="submission" date="2019-05" db="EMBL/GenBank/DDBJ databases">
        <title>Thiomicrorhabdus sediminis sp. nov, a novel sulfur-oxidizing bacterium isolated from coastal sediment.</title>
        <authorList>
            <person name="Liu X."/>
        </authorList>
    </citation>
    <scope>NUCLEOTIDE SEQUENCE [LARGE SCALE GENOMIC DNA]</scope>
    <source>
        <strain evidence="10 11">G1</strain>
    </source>
</reference>
<evidence type="ECO:0000313" key="10">
    <source>
        <dbReference type="EMBL" id="QCU89642.1"/>
    </source>
</evidence>
<evidence type="ECO:0000256" key="1">
    <source>
        <dbReference type="ARBA" id="ARBA00004418"/>
    </source>
</evidence>
<dbReference type="Gene3D" id="3.10.450.70">
    <property type="entry name" value="Disulphide bond isomerase, DsbC/G, N-terminal"/>
    <property type="match status" value="1"/>
</dbReference>
<comment type="function">
    <text evidence="7">Required for disulfide bond formation in some periplasmic proteins. Acts by transferring its disulfide bond to other proteins and is reduced in the process.</text>
</comment>
<evidence type="ECO:0000313" key="11">
    <source>
        <dbReference type="Proteomes" id="UP000304864"/>
    </source>
</evidence>
<name>A0A4P9K414_9GAMM</name>